<dbReference type="AlphaFoldDB" id="A0A645GU39"/>
<dbReference type="Gene3D" id="3.30.470.20">
    <property type="entry name" value="ATP-grasp fold, B domain"/>
    <property type="match status" value="1"/>
</dbReference>
<dbReference type="EC" id="6.3.4.14" evidence="1"/>
<dbReference type="InterPro" id="IPR011054">
    <property type="entry name" value="Rudment_hybrid_motif"/>
</dbReference>
<comment type="caution">
    <text evidence="1">The sequence shown here is derived from an EMBL/GenBank/DDBJ whole genome shotgun (WGS) entry which is preliminary data.</text>
</comment>
<evidence type="ECO:0000313" key="1">
    <source>
        <dbReference type="EMBL" id="MPN27163.1"/>
    </source>
</evidence>
<organism evidence="1">
    <name type="scientific">bioreactor metagenome</name>
    <dbReference type="NCBI Taxonomy" id="1076179"/>
    <lineage>
        <taxon>unclassified sequences</taxon>
        <taxon>metagenomes</taxon>
        <taxon>ecological metagenomes</taxon>
    </lineage>
</organism>
<keyword evidence="1" id="KW-0436">Ligase</keyword>
<gene>
    <name evidence="1" type="primary">accC_22</name>
    <name evidence="1" type="ORF">SDC9_174590</name>
</gene>
<reference evidence="1" key="1">
    <citation type="submission" date="2019-08" db="EMBL/GenBank/DDBJ databases">
        <authorList>
            <person name="Kucharzyk K."/>
            <person name="Murdoch R.W."/>
            <person name="Higgins S."/>
            <person name="Loffler F."/>
        </authorList>
    </citation>
    <scope>NUCLEOTIDE SEQUENCE</scope>
</reference>
<sequence>MRTALLETVVEGIKTNIPLHQDLMVDSKFMEGGTNIHYLEEWLTHRTPNKR</sequence>
<dbReference type="EMBL" id="VSSQ01076953">
    <property type="protein sequence ID" value="MPN27163.1"/>
    <property type="molecule type" value="Genomic_DNA"/>
</dbReference>
<dbReference type="GO" id="GO:0004075">
    <property type="term" value="F:biotin carboxylase activity"/>
    <property type="evidence" value="ECO:0007669"/>
    <property type="project" value="UniProtKB-EC"/>
</dbReference>
<accession>A0A645GU39</accession>
<protein>
    <submittedName>
        <fullName evidence="1">Biotin carboxylase</fullName>
        <ecNumber evidence="1">6.3.4.14</ecNumber>
    </submittedName>
</protein>
<name>A0A645GU39_9ZZZZ</name>
<proteinExistence type="predicted"/>
<dbReference type="SUPFAM" id="SSF51246">
    <property type="entry name" value="Rudiment single hybrid motif"/>
    <property type="match status" value="1"/>
</dbReference>